<organism evidence="9 10">
    <name type="scientific">Forsythia ovata</name>
    <dbReference type="NCBI Taxonomy" id="205694"/>
    <lineage>
        <taxon>Eukaryota</taxon>
        <taxon>Viridiplantae</taxon>
        <taxon>Streptophyta</taxon>
        <taxon>Embryophyta</taxon>
        <taxon>Tracheophyta</taxon>
        <taxon>Spermatophyta</taxon>
        <taxon>Magnoliopsida</taxon>
        <taxon>eudicotyledons</taxon>
        <taxon>Gunneridae</taxon>
        <taxon>Pentapetalae</taxon>
        <taxon>asterids</taxon>
        <taxon>lamiids</taxon>
        <taxon>Lamiales</taxon>
        <taxon>Oleaceae</taxon>
        <taxon>Forsythieae</taxon>
        <taxon>Forsythia</taxon>
    </lineage>
</organism>
<evidence type="ECO:0000256" key="6">
    <source>
        <dbReference type="ARBA" id="ARBA00023242"/>
    </source>
</evidence>
<evidence type="ECO:0000259" key="8">
    <source>
        <dbReference type="PROSITE" id="PS50811"/>
    </source>
</evidence>
<feature type="compositionally biased region" description="Polar residues" evidence="7">
    <location>
        <begin position="117"/>
        <end position="133"/>
    </location>
</feature>
<dbReference type="Pfam" id="PF03106">
    <property type="entry name" value="WRKY"/>
    <property type="match status" value="2"/>
</dbReference>
<dbReference type="InterPro" id="IPR036576">
    <property type="entry name" value="WRKY_dom_sf"/>
</dbReference>
<feature type="domain" description="WRKY" evidence="8">
    <location>
        <begin position="362"/>
        <end position="427"/>
    </location>
</feature>
<reference evidence="10" key="1">
    <citation type="submission" date="2024-07" db="EMBL/GenBank/DDBJ databases">
        <title>Two chromosome-level genome assemblies of Korean endemic species Abeliophyllum distichum and Forsythia ovata (Oleaceae).</title>
        <authorList>
            <person name="Jang H."/>
        </authorList>
    </citation>
    <scope>NUCLEOTIDE SEQUENCE [LARGE SCALE GENOMIC DNA]</scope>
</reference>
<feature type="compositionally biased region" description="Polar residues" evidence="7">
    <location>
        <begin position="155"/>
        <end position="200"/>
    </location>
</feature>
<dbReference type="PROSITE" id="PS50811">
    <property type="entry name" value="WRKY"/>
    <property type="match status" value="2"/>
</dbReference>
<dbReference type="GO" id="GO:0005634">
    <property type="term" value="C:nucleus"/>
    <property type="evidence" value="ECO:0007669"/>
    <property type="project" value="UniProtKB-SubCell"/>
</dbReference>
<evidence type="ECO:0000313" key="10">
    <source>
        <dbReference type="Proteomes" id="UP001604277"/>
    </source>
</evidence>
<keyword evidence="10" id="KW-1185">Reference proteome</keyword>
<sequence>MEMNKQSSKALEETEMKNLKPNKEKEIREKIGKNDEQSRGSSYCTVHNTSIGVAEESKDSEFEVLPSAQLPASDFQSDFSFSSEHLSEVPVEYSLQPLVSDAELKDQERVTHEEPLTGNTGQSAHVETHNQITVPDGPSKLKLSPTSVPEYISAGPSSALQEQKSSPIENGNNSCLIEQDRQNSSNPKLLSAPKQKTPSDGYNWRKYGQKQVKSPEGSRSYYRCTFSDCHAKKIECCDQFGNVIDIVYRSHHNHDPPQKVNCTKESRYALSVVPANGSDNAAHPVRAINDSSMEKPLMEMAQILETNPKDATNSDETVEISTKEEHVNELELKKRQKKSGNGDMVTIAKPGKKPKTVVEEAGDVGISGDGYRWRKYGQKMVKGNPHPRNYYRCTSAGCPVRKHIERATDSSSAVIVSYTGVHDHDVPVPKKTRGPTSDPLVATAAPGSVNNLQINEN</sequence>
<gene>
    <name evidence="9" type="ORF">Fot_44234</name>
</gene>
<feature type="compositionally biased region" description="Basic and acidic residues" evidence="7">
    <location>
        <begin position="10"/>
        <end position="38"/>
    </location>
</feature>
<feature type="region of interest" description="Disordered" evidence="7">
    <location>
        <begin position="1"/>
        <end position="43"/>
    </location>
</feature>
<feature type="region of interest" description="Disordered" evidence="7">
    <location>
        <begin position="425"/>
        <end position="457"/>
    </location>
</feature>
<feature type="compositionally biased region" description="Polar residues" evidence="7">
    <location>
        <begin position="448"/>
        <end position="457"/>
    </location>
</feature>
<keyword evidence="4" id="KW-0238">DNA-binding</keyword>
<dbReference type="PANTHER" id="PTHR31221:SF150">
    <property type="entry name" value="WRKY TRANSCRIPTION FACTOR 32-RELATED"/>
    <property type="match status" value="1"/>
</dbReference>
<evidence type="ECO:0000313" key="9">
    <source>
        <dbReference type="EMBL" id="KAL2482790.1"/>
    </source>
</evidence>
<dbReference type="Gene3D" id="2.20.25.80">
    <property type="entry name" value="WRKY domain"/>
    <property type="match status" value="2"/>
</dbReference>
<evidence type="ECO:0000256" key="3">
    <source>
        <dbReference type="ARBA" id="ARBA00023015"/>
    </source>
</evidence>
<comment type="caution">
    <text evidence="9">The sequence shown here is derived from an EMBL/GenBank/DDBJ whole genome shotgun (WGS) entry which is preliminary data.</text>
</comment>
<evidence type="ECO:0000256" key="7">
    <source>
        <dbReference type="SAM" id="MobiDB-lite"/>
    </source>
</evidence>
<evidence type="ECO:0000256" key="1">
    <source>
        <dbReference type="ARBA" id="ARBA00004123"/>
    </source>
</evidence>
<protein>
    <submittedName>
        <fullName evidence="9">WRKY transcription factor 32</fullName>
    </submittedName>
</protein>
<feature type="region of interest" description="Disordered" evidence="7">
    <location>
        <begin position="100"/>
        <end position="211"/>
    </location>
</feature>
<dbReference type="SUPFAM" id="SSF118290">
    <property type="entry name" value="WRKY DNA-binding domain"/>
    <property type="match status" value="2"/>
</dbReference>
<dbReference type="FunFam" id="2.20.25.80:FF:000006">
    <property type="entry name" value="WRKY transcription factor"/>
    <property type="match status" value="1"/>
</dbReference>
<dbReference type="InterPro" id="IPR044810">
    <property type="entry name" value="WRKY_plant"/>
</dbReference>
<feature type="domain" description="WRKY" evidence="8">
    <location>
        <begin position="193"/>
        <end position="257"/>
    </location>
</feature>
<name>A0ABD1R2Y9_9LAMI</name>
<dbReference type="InterPro" id="IPR003657">
    <property type="entry name" value="WRKY_dom"/>
</dbReference>
<keyword evidence="5" id="KW-0804">Transcription</keyword>
<keyword evidence="6" id="KW-0539">Nucleus</keyword>
<comment type="subcellular location">
    <subcellularLocation>
        <location evidence="1">Nucleus</location>
    </subcellularLocation>
</comment>
<feature type="compositionally biased region" description="Basic and acidic residues" evidence="7">
    <location>
        <begin position="102"/>
        <end position="115"/>
    </location>
</feature>
<dbReference type="PANTHER" id="PTHR31221">
    <property type="entry name" value="WRKY TRANSCRIPTION FACTOR PROTEIN 1-RELATED"/>
    <property type="match status" value="1"/>
</dbReference>
<evidence type="ECO:0000256" key="4">
    <source>
        <dbReference type="ARBA" id="ARBA00023125"/>
    </source>
</evidence>
<keyword evidence="2" id="KW-0677">Repeat</keyword>
<dbReference type="SMART" id="SM00774">
    <property type="entry name" value="WRKY"/>
    <property type="match status" value="2"/>
</dbReference>
<evidence type="ECO:0000256" key="5">
    <source>
        <dbReference type="ARBA" id="ARBA00023163"/>
    </source>
</evidence>
<dbReference type="GO" id="GO:0003677">
    <property type="term" value="F:DNA binding"/>
    <property type="evidence" value="ECO:0007669"/>
    <property type="project" value="UniProtKB-KW"/>
</dbReference>
<accession>A0ABD1R2Y9</accession>
<feature type="region of interest" description="Disordered" evidence="7">
    <location>
        <begin position="333"/>
        <end position="354"/>
    </location>
</feature>
<dbReference type="EMBL" id="JBFOLJ010000013">
    <property type="protein sequence ID" value="KAL2482790.1"/>
    <property type="molecule type" value="Genomic_DNA"/>
</dbReference>
<keyword evidence="3" id="KW-0805">Transcription regulation</keyword>
<dbReference type="AlphaFoldDB" id="A0ABD1R2Y9"/>
<dbReference type="Proteomes" id="UP001604277">
    <property type="component" value="Unassembled WGS sequence"/>
</dbReference>
<proteinExistence type="predicted"/>
<evidence type="ECO:0000256" key="2">
    <source>
        <dbReference type="ARBA" id="ARBA00022737"/>
    </source>
</evidence>